<protein>
    <submittedName>
        <fullName evidence="10">Cytochrome P450 alkane hydroxylase</fullName>
    </submittedName>
</protein>
<dbReference type="InterPro" id="IPR036396">
    <property type="entry name" value="Cyt_P450_sf"/>
</dbReference>
<feature type="binding site" description="axial binding residue" evidence="7">
    <location>
        <position position="544"/>
    </location>
    <ligand>
        <name>heme</name>
        <dbReference type="ChEBI" id="CHEBI:30413"/>
    </ligand>
    <ligandPart>
        <name>Fe</name>
        <dbReference type="ChEBI" id="CHEBI:18248"/>
    </ligandPart>
</feature>
<evidence type="ECO:0000256" key="8">
    <source>
        <dbReference type="RuleBase" id="RU000461"/>
    </source>
</evidence>
<name>A0A4Z1NUP8_9PEZI</name>
<reference evidence="10 11" key="1">
    <citation type="submission" date="2019-04" db="EMBL/GenBank/DDBJ databases">
        <title>High contiguity whole genome sequence and gene annotation resource for two Venturia nashicola isolates.</title>
        <authorList>
            <person name="Prokchorchik M."/>
            <person name="Won K."/>
            <person name="Lee Y."/>
            <person name="Choi E.D."/>
            <person name="Segonzac C."/>
            <person name="Sohn K.H."/>
        </authorList>
    </citation>
    <scope>NUCLEOTIDE SEQUENCE [LARGE SCALE GENOMIC DNA]</scope>
    <source>
        <strain evidence="10 11">PRI2</strain>
    </source>
</reference>
<gene>
    <name evidence="10" type="ORF">E6O75_ATG06952</name>
</gene>
<comment type="cofactor">
    <cofactor evidence="1 7">
        <name>heme</name>
        <dbReference type="ChEBI" id="CHEBI:30413"/>
    </cofactor>
</comment>
<keyword evidence="4 8" id="KW-0560">Oxidoreductase</keyword>
<dbReference type="Pfam" id="PF00067">
    <property type="entry name" value="p450"/>
    <property type="match status" value="1"/>
</dbReference>
<dbReference type="GO" id="GO:0016705">
    <property type="term" value="F:oxidoreductase activity, acting on paired donors, with incorporation or reduction of molecular oxygen"/>
    <property type="evidence" value="ECO:0007669"/>
    <property type="project" value="InterPro"/>
</dbReference>
<accession>A0A4Z1NUP8</accession>
<evidence type="ECO:0000256" key="1">
    <source>
        <dbReference type="ARBA" id="ARBA00001971"/>
    </source>
</evidence>
<dbReference type="AlphaFoldDB" id="A0A4Z1NUP8"/>
<dbReference type="InterPro" id="IPR002401">
    <property type="entry name" value="Cyt_P450_E_grp-I"/>
</dbReference>
<evidence type="ECO:0000256" key="4">
    <source>
        <dbReference type="ARBA" id="ARBA00023002"/>
    </source>
</evidence>
<dbReference type="PRINTS" id="PR00463">
    <property type="entry name" value="EP450I"/>
</dbReference>
<dbReference type="PANTHER" id="PTHR24287">
    <property type="entry name" value="P450, PUTATIVE (EUROFUNG)-RELATED"/>
    <property type="match status" value="1"/>
</dbReference>
<dbReference type="SUPFAM" id="SSF48264">
    <property type="entry name" value="Cytochrome P450"/>
    <property type="match status" value="1"/>
</dbReference>
<evidence type="ECO:0000256" key="7">
    <source>
        <dbReference type="PIRSR" id="PIRSR602401-1"/>
    </source>
</evidence>
<dbReference type="InterPro" id="IPR001128">
    <property type="entry name" value="Cyt_P450"/>
</dbReference>
<dbReference type="Gene3D" id="1.10.630.10">
    <property type="entry name" value="Cytochrome P450"/>
    <property type="match status" value="1"/>
</dbReference>
<evidence type="ECO:0000256" key="2">
    <source>
        <dbReference type="ARBA" id="ARBA00010617"/>
    </source>
</evidence>
<comment type="caution">
    <text evidence="10">The sequence shown here is derived from an EMBL/GenBank/DDBJ whole genome shotgun (WGS) entry which is preliminary data.</text>
</comment>
<comment type="similarity">
    <text evidence="2 8">Belongs to the cytochrome P450 family.</text>
</comment>
<dbReference type="GO" id="GO:0005506">
    <property type="term" value="F:iron ion binding"/>
    <property type="evidence" value="ECO:0007669"/>
    <property type="project" value="InterPro"/>
</dbReference>
<keyword evidence="7 8" id="KW-0349">Heme</keyword>
<evidence type="ECO:0000256" key="3">
    <source>
        <dbReference type="ARBA" id="ARBA00022723"/>
    </source>
</evidence>
<sequence length="624" mass="70686">MSPSTHDRFTNQSVATMASPPPVHTYPTLSQDAINLALSEMPLLEFEAWQHFTSPPPCSEIITLETITLEAPIDWDKTASVASPFNEDSIAIAGRRIKGLNYLYNRYMQIDPNSLEKLQHHIRTHASNSTLLSLALKHALTEFCSSRRRPSPEHEAYLAFTAGTITASTLKRNCPIDWDTDITTTKLGRNVHRDRYRTRDKRKRRAGGIRHQMSTLTLMKRKAEVLSFLYQSEKVTPAHAFWWKIRQYEDLEVFREPIDDLVSIIQESKGVLDLQELFFRMSLDVTTAFLFGESTRSLKAPESAGELTFSDAFNTAQSYIIQRYRLLDLYWLIGGKRFRKACSDVHRFTDQIIDRGIARDRSTNNQGKYVFLDAIAESSKDRSALRGQIINILAAGRDTTACLLSWTFFLLVRHPKVMSKLRAEVSSHDTSNLSRSTLRNMPYLQNVLNETLRLYPSVPVNTRTAIDDTILPTGGGPDRKSPVFIPKGSAIAYSVYSLHRRADLYGMDAEIFRPERWDEEMPKDKNPTNARWGYLPFNGGPRICIGSKCRLLLNGTAPKVYHTNSKTVDFALTEAAYTVVRILEAFPSIVLPEGEPVELVGIEKQTTTLVVSITDGSNVEIRCR</sequence>
<feature type="region of interest" description="Disordered" evidence="9">
    <location>
        <begin position="1"/>
        <end position="22"/>
    </location>
</feature>
<dbReference type="PROSITE" id="PS00086">
    <property type="entry name" value="CYTOCHROME_P450"/>
    <property type="match status" value="1"/>
</dbReference>
<evidence type="ECO:0000256" key="5">
    <source>
        <dbReference type="ARBA" id="ARBA00023004"/>
    </source>
</evidence>
<dbReference type="CDD" id="cd11063">
    <property type="entry name" value="CYP52"/>
    <property type="match status" value="1"/>
</dbReference>
<dbReference type="GO" id="GO:0004497">
    <property type="term" value="F:monooxygenase activity"/>
    <property type="evidence" value="ECO:0007669"/>
    <property type="project" value="UniProtKB-KW"/>
</dbReference>
<dbReference type="InterPro" id="IPR047146">
    <property type="entry name" value="Cyt_P450_E_CYP52_fungi"/>
</dbReference>
<keyword evidence="3 7" id="KW-0479">Metal-binding</keyword>
<evidence type="ECO:0000313" key="10">
    <source>
        <dbReference type="EMBL" id="TID19614.1"/>
    </source>
</evidence>
<dbReference type="EMBL" id="SNSC02000012">
    <property type="protein sequence ID" value="TID19614.1"/>
    <property type="molecule type" value="Genomic_DNA"/>
</dbReference>
<dbReference type="PANTHER" id="PTHR24287:SF18">
    <property type="entry name" value="CYTOCHROME P450 MONOOXYGENASE APDE-RELATED"/>
    <property type="match status" value="1"/>
</dbReference>
<evidence type="ECO:0000256" key="6">
    <source>
        <dbReference type="ARBA" id="ARBA00023033"/>
    </source>
</evidence>
<organism evidence="10 11">
    <name type="scientific">Venturia nashicola</name>
    <dbReference type="NCBI Taxonomy" id="86259"/>
    <lineage>
        <taxon>Eukaryota</taxon>
        <taxon>Fungi</taxon>
        <taxon>Dikarya</taxon>
        <taxon>Ascomycota</taxon>
        <taxon>Pezizomycotina</taxon>
        <taxon>Dothideomycetes</taxon>
        <taxon>Pleosporomycetidae</taxon>
        <taxon>Venturiales</taxon>
        <taxon>Venturiaceae</taxon>
        <taxon>Venturia</taxon>
    </lineage>
</organism>
<keyword evidence="5 7" id="KW-0408">Iron</keyword>
<dbReference type="STRING" id="86259.A0A4Z1NUP8"/>
<dbReference type="InterPro" id="IPR017972">
    <property type="entry name" value="Cyt_P450_CS"/>
</dbReference>
<evidence type="ECO:0000313" key="11">
    <source>
        <dbReference type="Proteomes" id="UP000298493"/>
    </source>
</evidence>
<keyword evidence="6 8" id="KW-0503">Monooxygenase</keyword>
<dbReference type="GO" id="GO:0020037">
    <property type="term" value="F:heme binding"/>
    <property type="evidence" value="ECO:0007669"/>
    <property type="project" value="InterPro"/>
</dbReference>
<keyword evidence="11" id="KW-1185">Reference proteome</keyword>
<proteinExistence type="inferred from homology"/>
<dbReference type="Proteomes" id="UP000298493">
    <property type="component" value="Unassembled WGS sequence"/>
</dbReference>
<evidence type="ECO:0000256" key="9">
    <source>
        <dbReference type="SAM" id="MobiDB-lite"/>
    </source>
</evidence>
<dbReference type="PRINTS" id="PR00385">
    <property type="entry name" value="P450"/>
</dbReference>